<proteinExistence type="predicted"/>
<dbReference type="AlphaFoldDB" id="A0A1L6TF52"/>
<organism evidence="1 2">
    <name type="scientific">Piscirickettsia salmonis</name>
    <dbReference type="NCBI Taxonomy" id="1238"/>
    <lineage>
        <taxon>Bacteria</taxon>
        <taxon>Pseudomonadati</taxon>
        <taxon>Pseudomonadota</taxon>
        <taxon>Gammaproteobacteria</taxon>
        <taxon>Thiotrichales</taxon>
        <taxon>Piscirickettsiaceae</taxon>
        <taxon>Piscirickettsia</taxon>
    </lineage>
</organism>
<reference evidence="1 2" key="1">
    <citation type="journal article" date="2014" name="Genome Announc.">
        <title>Comparative Genome Analysis of Two Isolates of the Fish Pathogen Piscirickettsia salmonis from Different Hosts Reveals Major Differences in Virulence-Associated Secretion Systems.</title>
        <authorList>
            <person name="Bohle H."/>
            <person name="Henriquez P."/>
            <person name="Grothusen H."/>
            <person name="Navas E."/>
            <person name="Sandoval A."/>
            <person name="Bustamante F."/>
            <person name="Bustos P."/>
            <person name="Mancilla M."/>
        </authorList>
    </citation>
    <scope>NUCLEOTIDE SEQUENCE [LARGE SCALE GENOMIC DNA]</scope>
    <source>
        <strain evidence="2">B1-32597</strain>
    </source>
</reference>
<dbReference type="Proteomes" id="UP000029558">
    <property type="component" value="Chromosome"/>
</dbReference>
<dbReference type="RefSeq" id="WP_017378082.1">
    <property type="nucleotide sequence ID" value="NZ_CP012508.1"/>
</dbReference>
<sequence length="117" mass="13105">MNLVEILIALTIVSVMLMSVQVISQLSLQTGQALVRQHARFLLSEIIAEQRAVSRYALKQTTLQALWQQRISARLPLGQLHQSQDHLVLTWGQRIIGERTSCQQAFSPCLGVAIENT</sequence>
<accession>A0A1L6TF52</accession>
<name>A0A1L6TF52_PISSA</name>
<dbReference type="EMBL" id="CP012508">
    <property type="protein sequence ID" value="ALB24068.1"/>
    <property type="molecule type" value="Genomic_DNA"/>
</dbReference>
<evidence type="ECO:0000313" key="2">
    <source>
        <dbReference type="Proteomes" id="UP000029558"/>
    </source>
</evidence>
<gene>
    <name evidence="1" type="ORF">KU39_2893</name>
</gene>
<dbReference type="OrthoDB" id="5616554at2"/>
<evidence type="ECO:0000313" key="1">
    <source>
        <dbReference type="EMBL" id="ALB24068.1"/>
    </source>
</evidence>
<protein>
    <submittedName>
        <fullName evidence="1">Nitrate ABC transporter ATPase</fullName>
    </submittedName>
</protein>